<organism evidence="1">
    <name type="scientific">viral metagenome</name>
    <dbReference type="NCBI Taxonomy" id="1070528"/>
    <lineage>
        <taxon>unclassified sequences</taxon>
        <taxon>metagenomes</taxon>
        <taxon>organismal metagenomes</taxon>
    </lineage>
</organism>
<name>A0A6M3LDY5_9ZZZZ</name>
<proteinExistence type="predicted"/>
<dbReference type="EMBL" id="MT143079">
    <property type="protein sequence ID" value="QJA92583.1"/>
    <property type="molecule type" value="Genomic_DNA"/>
</dbReference>
<reference evidence="1" key="1">
    <citation type="submission" date="2020-03" db="EMBL/GenBank/DDBJ databases">
        <title>The deep terrestrial virosphere.</title>
        <authorList>
            <person name="Holmfeldt K."/>
            <person name="Nilsson E."/>
            <person name="Simone D."/>
            <person name="Lopez-Fernandez M."/>
            <person name="Wu X."/>
            <person name="de Brujin I."/>
            <person name="Lundin D."/>
            <person name="Andersson A."/>
            <person name="Bertilsson S."/>
            <person name="Dopson M."/>
        </authorList>
    </citation>
    <scope>NUCLEOTIDE SEQUENCE</scope>
    <source>
        <strain evidence="1">MM415B04570</strain>
    </source>
</reference>
<protein>
    <submittedName>
        <fullName evidence="1">Uncharacterized protein</fullName>
    </submittedName>
</protein>
<accession>A0A6M3LDY5</accession>
<sequence>MKRNVVFIDNSGVIQGVEEYDPRNDAGRPQRRQLAAEEIAKRLGITSPQLGNRGMQTADGEWGIMSGDFQVGMVEIGIGKWGF</sequence>
<evidence type="ECO:0000313" key="1">
    <source>
        <dbReference type="EMBL" id="QJA92583.1"/>
    </source>
</evidence>
<gene>
    <name evidence="1" type="ORF">MM415B04570_0004</name>
</gene>
<dbReference type="AlphaFoldDB" id="A0A6M3LDY5"/>